<comment type="caution">
    <text evidence="2">The sequence shown here is derived from an EMBL/GenBank/DDBJ whole genome shotgun (WGS) entry which is preliminary data.</text>
</comment>
<protein>
    <submittedName>
        <fullName evidence="2">Uncharacterized protein</fullName>
    </submittedName>
</protein>
<evidence type="ECO:0000313" key="3">
    <source>
        <dbReference type="Proteomes" id="UP000521943"/>
    </source>
</evidence>
<dbReference type="Proteomes" id="UP000521943">
    <property type="component" value="Unassembled WGS sequence"/>
</dbReference>
<keyword evidence="1" id="KW-0472">Membrane</keyword>
<keyword evidence="1" id="KW-1133">Transmembrane helix</keyword>
<proteinExistence type="predicted"/>
<gene>
    <name evidence="2" type="ORF">DFP72DRAFT_59893</name>
</gene>
<evidence type="ECO:0000256" key="1">
    <source>
        <dbReference type="SAM" id="Phobius"/>
    </source>
</evidence>
<sequence>MCLKHAVRFKASSKPQDLRVHPDVVKVAIPNLKAFRNQRIAPVQALHEFQNSLVYPVPLRLLAFCAPGLEVANAARVFIIEIYQKNLTPASSRRAVQPPIRRSLFYGFSRGVSLNALLYMTKIQVPPNQCRPTSFQQQSYPLGLARCGQTHPDVLTSAEITSWTNRFSIAQASRVLFAGFIAAYLATRYLKVSDISIVLISASLWISFCSTRLSSCLVWCLHILGATNLCFHLIFHLVWGPGKQVKSQLSRNFP</sequence>
<dbReference type="EMBL" id="JACGCI010000111">
    <property type="protein sequence ID" value="KAF6745040.1"/>
    <property type="molecule type" value="Genomic_DNA"/>
</dbReference>
<evidence type="ECO:0000313" key="2">
    <source>
        <dbReference type="EMBL" id="KAF6745040.1"/>
    </source>
</evidence>
<keyword evidence="3" id="KW-1185">Reference proteome</keyword>
<name>A0A8H6LWA0_9AGAR</name>
<feature type="transmembrane region" description="Helical" evidence="1">
    <location>
        <begin position="216"/>
        <end position="239"/>
    </location>
</feature>
<keyword evidence="1" id="KW-0812">Transmembrane</keyword>
<accession>A0A8H6LWA0</accession>
<dbReference type="AlphaFoldDB" id="A0A8H6LWA0"/>
<organism evidence="2 3">
    <name type="scientific">Ephemerocybe angulata</name>
    <dbReference type="NCBI Taxonomy" id="980116"/>
    <lineage>
        <taxon>Eukaryota</taxon>
        <taxon>Fungi</taxon>
        <taxon>Dikarya</taxon>
        <taxon>Basidiomycota</taxon>
        <taxon>Agaricomycotina</taxon>
        <taxon>Agaricomycetes</taxon>
        <taxon>Agaricomycetidae</taxon>
        <taxon>Agaricales</taxon>
        <taxon>Agaricineae</taxon>
        <taxon>Psathyrellaceae</taxon>
        <taxon>Ephemerocybe</taxon>
    </lineage>
</organism>
<reference evidence="2 3" key="1">
    <citation type="submission" date="2020-07" db="EMBL/GenBank/DDBJ databases">
        <title>Comparative genomics of pyrophilous fungi reveals a link between fire events and developmental genes.</title>
        <authorList>
            <consortium name="DOE Joint Genome Institute"/>
            <person name="Steindorff A.S."/>
            <person name="Carver A."/>
            <person name="Calhoun S."/>
            <person name="Stillman K."/>
            <person name="Liu H."/>
            <person name="Lipzen A."/>
            <person name="Pangilinan J."/>
            <person name="Labutti K."/>
            <person name="Bruns T.D."/>
            <person name="Grigoriev I.V."/>
        </authorList>
    </citation>
    <scope>NUCLEOTIDE SEQUENCE [LARGE SCALE GENOMIC DNA]</scope>
    <source>
        <strain evidence="2 3">CBS 144469</strain>
    </source>
</reference>